<reference evidence="2 3" key="1">
    <citation type="journal article" date="2015" name="Genome Announc.">
        <title>Draft Genome Sequence of Rhodococcus rhodochrous Strain KG-21, a Soil Isolate from Oil Fields of Krishna-Godavari Basin, India.</title>
        <authorList>
            <person name="Dawar C."/>
            <person name="Aggarwal R.K."/>
        </authorList>
    </citation>
    <scope>NUCLEOTIDE SEQUENCE [LARGE SCALE GENOMIC DNA]</scope>
    <source>
        <strain evidence="2 3">KG-21</strain>
    </source>
</reference>
<evidence type="ECO:0000313" key="2">
    <source>
        <dbReference type="EMBL" id="KOS54442.1"/>
    </source>
</evidence>
<evidence type="ECO:0000313" key="3">
    <source>
        <dbReference type="Proteomes" id="UP000037712"/>
    </source>
</evidence>
<sequence length="140" mass="15181">MTRHGSLHDIVESDLDLDLTEPKDHAAGVPAVLVSLKHTRERMGVARTAATLPRPNQRHGFDCPGSARPETPGHRKPAEFCENGTTPDHAVFYTSGRTSNEAAFLYHLPIRSYGTDNMPAKPDTAVSEAVVVRLEPAGTD</sequence>
<reference evidence="3" key="2">
    <citation type="submission" date="2015-01" db="EMBL/GenBank/DDBJ databases">
        <title>Draft genome sequence of potential hydrocarbon metabolising strain of Rhodococcus rhodochrous.</title>
        <authorList>
            <person name="Aggarwal R.K."/>
            <person name="Dawar C."/>
        </authorList>
    </citation>
    <scope>NUCLEOTIDE SEQUENCE [LARGE SCALE GENOMIC DNA]</scope>
    <source>
        <strain evidence="3">KG-21</strain>
    </source>
</reference>
<gene>
    <name evidence="2" type="ORF">Z051_20200</name>
</gene>
<comment type="caution">
    <text evidence="2">The sequence shown here is derived from an EMBL/GenBank/DDBJ whole genome shotgun (WGS) entry which is preliminary data.</text>
</comment>
<dbReference type="PATRIC" id="fig|1441923.3.peg.4416"/>
<dbReference type="SUPFAM" id="SSF53706">
    <property type="entry name" value="Formate dehydrogenase/DMSO reductase, domains 1-3"/>
    <property type="match status" value="1"/>
</dbReference>
<accession>A0A0M8PKB9</accession>
<protein>
    <submittedName>
        <fullName evidence="2">Uncharacterized protein</fullName>
    </submittedName>
</protein>
<dbReference type="AlphaFoldDB" id="A0A0M8PKB9"/>
<feature type="region of interest" description="Disordered" evidence="1">
    <location>
        <begin position="44"/>
        <end position="84"/>
    </location>
</feature>
<organism evidence="2 3">
    <name type="scientific">Rhodococcus rhodochrous KG-21</name>
    <dbReference type="NCBI Taxonomy" id="1441923"/>
    <lineage>
        <taxon>Bacteria</taxon>
        <taxon>Bacillati</taxon>
        <taxon>Actinomycetota</taxon>
        <taxon>Actinomycetes</taxon>
        <taxon>Mycobacteriales</taxon>
        <taxon>Nocardiaceae</taxon>
        <taxon>Rhodococcus</taxon>
    </lineage>
</organism>
<name>A0A0M8PKB9_RHORH</name>
<evidence type="ECO:0000256" key="1">
    <source>
        <dbReference type="SAM" id="MobiDB-lite"/>
    </source>
</evidence>
<dbReference type="EMBL" id="AZYO01000068">
    <property type="protein sequence ID" value="KOS54442.1"/>
    <property type="molecule type" value="Genomic_DNA"/>
</dbReference>
<dbReference type="Proteomes" id="UP000037712">
    <property type="component" value="Unassembled WGS sequence"/>
</dbReference>
<proteinExistence type="predicted"/>